<dbReference type="SUPFAM" id="SSF103481">
    <property type="entry name" value="Multidrug resistance efflux transporter EmrE"/>
    <property type="match status" value="2"/>
</dbReference>
<name>A0A5C5GGK1_9RHOB</name>
<evidence type="ECO:0000256" key="4">
    <source>
        <dbReference type="ARBA" id="ARBA00022989"/>
    </source>
</evidence>
<evidence type="ECO:0000259" key="7">
    <source>
        <dbReference type="Pfam" id="PF00892"/>
    </source>
</evidence>
<keyword evidence="9" id="KW-1185">Reference proteome</keyword>
<feature type="transmembrane region" description="Helical" evidence="6">
    <location>
        <begin position="65"/>
        <end position="86"/>
    </location>
</feature>
<feature type="domain" description="EamA" evidence="7">
    <location>
        <begin position="5"/>
        <end position="137"/>
    </location>
</feature>
<evidence type="ECO:0000256" key="2">
    <source>
        <dbReference type="ARBA" id="ARBA00007362"/>
    </source>
</evidence>
<protein>
    <submittedName>
        <fullName evidence="8">DMT family transporter</fullName>
    </submittedName>
</protein>
<dbReference type="InterPro" id="IPR000620">
    <property type="entry name" value="EamA_dom"/>
</dbReference>
<dbReference type="PANTHER" id="PTHR32322:SF2">
    <property type="entry name" value="EAMA DOMAIN-CONTAINING PROTEIN"/>
    <property type="match status" value="1"/>
</dbReference>
<dbReference type="PANTHER" id="PTHR32322">
    <property type="entry name" value="INNER MEMBRANE TRANSPORTER"/>
    <property type="match status" value="1"/>
</dbReference>
<dbReference type="RefSeq" id="WP_140194583.1">
    <property type="nucleotide sequence ID" value="NZ_CP065915.1"/>
</dbReference>
<evidence type="ECO:0000313" key="8">
    <source>
        <dbReference type="EMBL" id="TNY33823.1"/>
    </source>
</evidence>
<feature type="transmembrane region" description="Helical" evidence="6">
    <location>
        <begin position="92"/>
        <end position="114"/>
    </location>
</feature>
<dbReference type="GO" id="GO:0016020">
    <property type="term" value="C:membrane"/>
    <property type="evidence" value="ECO:0007669"/>
    <property type="project" value="UniProtKB-SubCell"/>
</dbReference>
<evidence type="ECO:0000256" key="1">
    <source>
        <dbReference type="ARBA" id="ARBA00004141"/>
    </source>
</evidence>
<keyword evidence="3 6" id="KW-0812">Transmembrane</keyword>
<dbReference type="Proteomes" id="UP000314011">
    <property type="component" value="Unassembled WGS sequence"/>
</dbReference>
<feature type="transmembrane region" description="Helical" evidence="6">
    <location>
        <begin position="176"/>
        <end position="197"/>
    </location>
</feature>
<dbReference type="InterPro" id="IPR050638">
    <property type="entry name" value="AA-Vitamin_Transporters"/>
</dbReference>
<keyword evidence="5 6" id="KW-0472">Membrane</keyword>
<comment type="caution">
    <text evidence="8">The sequence shown here is derived from an EMBL/GenBank/DDBJ whole genome shotgun (WGS) entry which is preliminary data.</text>
</comment>
<sequence length="288" mass="29799">MDRRAVAMGILFALMWASAFTSARIIVQAAPPLTALALRFLISGLVGVIWAKAIGQSWHLTRKQWIAVAVFGICQNALYLGMNFVAMQTVEASLASIIASAMPLCVALAGWALFGQKLPMQGLLGLIAGVAGVVLIMGTRLSGGADLTGVIFCLIGLASLSTATLSVQGASSGGNYLMIVGLQMLIGSAALWVPAIALETFSVDLTWQVAVAFLYTTLVPGLAATLVWVMLVNRIGTVRASVFHFLSPFFGVAIAAVVLGEAIGASDLVGVAIIAAGILAVQLARQKG</sequence>
<dbReference type="Pfam" id="PF00892">
    <property type="entry name" value="EamA"/>
    <property type="match status" value="2"/>
</dbReference>
<feature type="domain" description="EamA" evidence="7">
    <location>
        <begin position="148"/>
        <end position="281"/>
    </location>
</feature>
<reference evidence="8 9" key="1">
    <citation type="submission" date="2019-06" db="EMBL/GenBank/DDBJ databases">
        <title>Genome of new Rhodobacteraceae sp. SM1903.</title>
        <authorList>
            <person name="Ren X."/>
        </authorList>
    </citation>
    <scope>NUCLEOTIDE SEQUENCE [LARGE SCALE GENOMIC DNA]</scope>
    <source>
        <strain evidence="8 9">SM1903</strain>
    </source>
</reference>
<dbReference type="EMBL" id="VFFF01000001">
    <property type="protein sequence ID" value="TNY33823.1"/>
    <property type="molecule type" value="Genomic_DNA"/>
</dbReference>
<feature type="transmembrane region" description="Helical" evidence="6">
    <location>
        <begin position="123"/>
        <end position="141"/>
    </location>
</feature>
<organism evidence="8 9">
    <name type="scientific">Pelagovum pacificum</name>
    <dbReference type="NCBI Taxonomy" id="2588711"/>
    <lineage>
        <taxon>Bacteria</taxon>
        <taxon>Pseudomonadati</taxon>
        <taxon>Pseudomonadota</taxon>
        <taxon>Alphaproteobacteria</taxon>
        <taxon>Rhodobacterales</taxon>
        <taxon>Paracoccaceae</taxon>
        <taxon>Pelagovum</taxon>
    </lineage>
</organism>
<keyword evidence="4 6" id="KW-1133">Transmembrane helix</keyword>
<evidence type="ECO:0000313" key="9">
    <source>
        <dbReference type="Proteomes" id="UP000314011"/>
    </source>
</evidence>
<accession>A0A5C5GGK1</accession>
<proteinExistence type="inferred from homology"/>
<dbReference type="Gene3D" id="1.10.3730.20">
    <property type="match status" value="1"/>
</dbReference>
<evidence type="ECO:0000256" key="6">
    <source>
        <dbReference type="SAM" id="Phobius"/>
    </source>
</evidence>
<dbReference type="OrthoDB" id="7274881at2"/>
<gene>
    <name evidence="8" type="ORF">FHY64_11345</name>
</gene>
<comment type="subcellular location">
    <subcellularLocation>
        <location evidence="1">Membrane</location>
        <topology evidence="1">Multi-pass membrane protein</topology>
    </subcellularLocation>
</comment>
<feature type="transmembrane region" description="Helical" evidence="6">
    <location>
        <begin position="33"/>
        <end position="53"/>
    </location>
</feature>
<dbReference type="AlphaFoldDB" id="A0A5C5GGK1"/>
<feature type="transmembrane region" description="Helical" evidence="6">
    <location>
        <begin position="242"/>
        <end position="259"/>
    </location>
</feature>
<evidence type="ECO:0000256" key="5">
    <source>
        <dbReference type="ARBA" id="ARBA00023136"/>
    </source>
</evidence>
<evidence type="ECO:0000256" key="3">
    <source>
        <dbReference type="ARBA" id="ARBA00022692"/>
    </source>
</evidence>
<feature type="transmembrane region" description="Helical" evidence="6">
    <location>
        <begin position="265"/>
        <end position="284"/>
    </location>
</feature>
<feature type="transmembrane region" description="Helical" evidence="6">
    <location>
        <begin position="147"/>
        <end position="167"/>
    </location>
</feature>
<comment type="similarity">
    <text evidence="2">Belongs to the EamA transporter family.</text>
</comment>
<feature type="transmembrane region" description="Helical" evidence="6">
    <location>
        <begin position="209"/>
        <end position="230"/>
    </location>
</feature>
<dbReference type="InterPro" id="IPR037185">
    <property type="entry name" value="EmrE-like"/>
</dbReference>